<sequence>MTRLVQGQRGMRAAVAVPVTAVLAALALGLVGAGPASADPTTPTSTPTGTATPTPTSTVPSTASPTAPSSTSSSTQPATPKPTGPSATGTPAATATTPPAPKHDDEGPLTAEQVRAQLAQAAALAAQRRATDAGMQAALEQLQAVGQRISTALDTLGQAKIAEQEAQRVQTMNDQLLTRAKGEMTIQQDALGRWARDTYATGGPMGAYESWLLALESGSTADVAHNLSVLEQIGIAGSQALTRLQSAVDVQAEAARQSALAAAQAQAARARAAGAVQTLKSLQDQARLATAQLQVQQAKLLGAGSLDAKQQANLKAAEAVVKALGGRPVAGQCAGLPTGRYPNGTIPAAALCPVWGAPGKLLRSDAAAAMGRLSRAYAAEFGRPLCITDSYRTLAEQVQVFATKPALAAKPGTSNHGWGTATDLCGGVESFGTEQHAWMLAHAPLYGWFHPSWAGPAGSRPEPWHWEFAG</sequence>
<name>A0ABW1JA73_9ACTN</name>
<keyword evidence="3" id="KW-0732">Signal</keyword>
<dbReference type="InterPro" id="IPR003709">
    <property type="entry name" value="VanY-like_core_dom"/>
</dbReference>
<dbReference type="PANTHER" id="PTHR34385:SF1">
    <property type="entry name" value="PEPTIDOGLYCAN L-ALANYL-D-GLUTAMATE ENDOPEPTIDASE CWLK"/>
    <property type="match status" value="1"/>
</dbReference>
<evidence type="ECO:0000256" key="2">
    <source>
        <dbReference type="SAM" id="MobiDB-lite"/>
    </source>
</evidence>
<feature type="chain" id="PRO_5045496660" evidence="3">
    <location>
        <begin position="39"/>
        <end position="470"/>
    </location>
</feature>
<dbReference type="Proteomes" id="UP001596189">
    <property type="component" value="Unassembled WGS sequence"/>
</dbReference>
<dbReference type="RefSeq" id="WP_345716829.1">
    <property type="nucleotide sequence ID" value="NZ_BAABFP010000005.1"/>
</dbReference>
<dbReference type="InterPro" id="IPR009045">
    <property type="entry name" value="Zn_M74/Hedgehog-like"/>
</dbReference>
<dbReference type="SUPFAM" id="SSF55166">
    <property type="entry name" value="Hedgehog/DD-peptidase"/>
    <property type="match status" value="1"/>
</dbReference>
<evidence type="ECO:0000313" key="5">
    <source>
        <dbReference type="EMBL" id="MFC6005960.1"/>
    </source>
</evidence>
<feature type="signal peptide" evidence="3">
    <location>
        <begin position="1"/>
        <end position="38"/>
    </location>
</feature>
<keyword evidence="1" id="KW-0175">Coiled coil</keyword>
<evidence type="ECO:0000259" key="4">
    <source>
        <dbReference type="Pfam" id="PF02557"/>
    </source>
</evidence>
<evidence type="ECO:0000313" key="6">
    <source>
        <dbReference type="Proteomes" id="UP001596189"/>
    </source>
</evidence>
<dbReference type="InterPro" id="IPR052179">
    <property type="entry name" value="DD-CPase-like"/>
</dbReference>
<dbReference type="PANTHER" id="PTHR34385">
    <property type="entry name" value="D-ALANYL-D-ALANINE CARBOXYPEPTIDASE"/>
    <property type="match status" value="1"/>
</dbReference>
<dbReference type="CDD" id="cd14814">
    <property type="entry name" value="Peptidase_M15"/>
    <property type="match status" value="1"/>
</dbReference>
<comment type="caution">
    <text evidence="5">The sequence shown here is derived from an EMBL/GenBank/DDBJ whole genome shotgun (WGS) entry which is preliminary data.</text>
</comment>
<dbReference type="Pfam" id="PF02557">
    <property type="entry name" value="VanY"/>
    <property type="match status" value="1"/>
</dbReference>
<accession>A0ABW1JA73</accession>
<dbReference type="Gene3D" id="3.30.1380.10">
    <property type="match status" value="1"/>
</dbReference>
<dbReference type="EMBL" id="JBHSRD010000002">
    <property type="protein sequence ID" value="MFC6005960.1"/>
    <property type="molecule type" value="Genomic_DNA"/>
</dbReference>
<feature type="coiled-coil region" evidence="1">
    <location>
        <begin position="265"/>
        <end position="299"/>
    </location>
</feature>
<organism evidence="5 6">
    <name type="scientific">Angustibacter luteus</name>
    <dbReference type="NCBI Taxonomy" id="658456"/>
    <lineage>
        <taxon>Bacteria</taxon>
        <taxon>Bacillati</taxon>
        <taxon>Actinomycetota</taxon>
        <taxon>Actinomycetes</taxon>
        <taxon>Kineosporiales</taxon>
        <taxon>Kineosporiaceae</taxon>
    </lineage>
</organism>
<reference evidence="6" key="1">
    <citation type="journal article" date="2019" name="Int. J. Syst. Evol. Microbiol.">
        <title>The Global Catalogue of Microorganisms (GCM) 10K type strain sequencing project: providing services to taxonomists for standard genome sequencing and annotation.</title>
        <authorList>
            <consortium name="The Broad Institute Genomics Platform"/>
            <consortium name="The Broad Institute Genome Sequencing Center for Infectious Disease"/>
            <person name="Wu L."/>
            <person name="Ma J."/>
        </authorList>
    </citation>
    <scope>NUCLEOTIDE SEQUENCE [LARGE SCALE GENOMIC DNA]</scope>
    <source>
        <strain evidence="6">KACC 14249</strain>
    </source>
</reference>
<protein>
    <submittedName>
        <fullName evidence="5">M15 family metallopeptidase</fullName>
    </submittedName>
</protein>
<evidence type="ECO:0000256" key="1">
    <source>
        <dbReference type="SAM" id="Coils"/>
    </source>
</evidence>
<keyword evidence="6" id="KW-1185">Reference proteome</keyword>
<evidence type="ECO:0000256" key="3">
    <source>
        <dbReference type="SAM" id="SignalP"/>
    </source>
</evidence>
<proteinExistence type="predicted"/>
<feature type="domain" description="D-alanyl-D-alanine carboxypeptidase-like core" evidence="4">
    <location>
        <begin position="361"/>
        <end position="470"/>
    </location>
</feature>
<gene>
    <name evidence="5" type="ORF">ACFQDO_02355</name>
</gene>
<feature type="region of interest" description="Disordered" evidence="2">
    <location>
        <begin position="35"/>
        <end position="107"/>
    </location>
</feature>
<feature type="compositionally biased region" description="Low complexity" evidence="2">
    <location>
        <begin position="84"/>
        <end position="97"/>
    </location>
</feature>
<feature type="compositionally biased region" description="Low complexity" evidence="2">
    <location>
        <begin position="35"/>
        <end position="78"/>
    </location>
</feature>